<reference evidence="3 4" key="1">
    <citation type="submission" date="2015-04" db="EMBL/GenBank/DDBJ databases">
        <title>Complete genome sequence of Schizopora paradoxa KUC8140, a cosmopolitan wood degrader in East Asia.</title>
        <authorList>
            <consortium name="DOE Joint Genome Institute"/>
            <person name="Min B."/>
            <person name="Park H."/>
            <person name="Jang Y."/>
            <person name="Kim J.-J."/>
            <person name="Kim K.H."/>
            <person name="Pangilinan J."/>
            <person name="Lipzen A."/>
            <person name="Riley R."/>
            <person name="Grigoriev I.V."/>
            <person name="Spatafora J.W."/>
            <person name="Choi I.-G."/>
        </authorList>
    </citation>
    <scope>NUCLEOTIDE SEQUENCE [LARGE SCALE GENOMIC DNA]</scope>
    <source>
        <strain evidence="3 4">KUC8140</strain>
    </source>
</reference>
<feature type="region of interest" description="Disordered" evidence="1">
    <location>
        <begin position="1287"/>
        <end position="1323"/>
    </location>
</feature>
<feature type="domain" description="RAVE complex protein Rav1 C-terminal" evidence="2">
    <location>
        <begin position="580"/>
        <end position="1232"/>
    </location>
</feature>
<dbReference type="InterPro" id="IPR015943">
    <property type="entry name" value="WD40/YVTN_repeat-like_dom_sf"/>
</dbReference>
<dbReference type="InterPro" id="IPR036322">
    <property type="entry name" value="WD40_repeat_dom_sf"/>
</dbReference>
<dbReference type="InParanoid" id="A0A0H2RTA0"/>
<dbReference type="PANTHER" id="PTHR13950:SF9">
    <property type="entry name" value="RABCONNECTIN-3A"/>
    <property type="match status" value="1"/>
</dbReference>
<dbReference type="Proteomes" id="UP000053477">
    <property type="component" value="Unassembled WGS sequence"/>
</dbReference>
<dbReference type="GO" id="GO:0007035">
    <property type="term" value="P:vacuolar acidification"/>
    <property type="evidence" value="ECO:0007669"/>
    <property type="project" value="TreeGrafter"/>
</dbReference>
<dbReference type="InterPro" id="IPR022033">
    <property type="entry name" value="Rav1p_C"/>
</dbReference>
<dbReference type="InterPro" id="IPR052208">
    <property type="entry name" value="DmX-like/RAVE_component"/>
</dbReference>
<evidence type="ECO:0000259" key="2">
    <source>
        <dbReference type="Pfam" id="PF12234"/>
    </source>
</evidence>
<dbReference type="STRING" id="27342.A0A0H2RTA0"/>
<dbReference type="FunCoup" id="A0A0H2RTA0">
    <property type="interactions" value="97"/>
</dbReference>
<dbReference type="SUPFAM" id="SSF50978">
    <property type="entry name" value="WD40 repeat-like"/>
    <property type="match status" value="1"/>
</dbReference>
<organism evidence="3 4">
    <name type="scientific">Schizopora paradoxa</name>
    <dbReference type="NCBI Taxonomy" id="27342"/>
    <lineage>
        <taxon>Eukaryota</taxon>
        <taxon>Fungi</taxon>
        <taxon>Dikarya</taxon>
        <taxon>Basidiomycota</taxon>
        <taxon>Agaricomycotina</taxon>
        <taxon>Agaricomycetes</taxon>
        <taxon>Hymenochaetales</taxon>
        <taxon>Schizoporaceae</taxon>
        <taxon>Schizopora</taxon>
    </lineage>
</organism>
<accession>A0A0H2RTA0</accession>
<proteinExistence type="predicted"/>
<sequence length="1352" mass="150141">MLDLVDSFVGGPSADVHILTLPKEILLVYAFADCVVLLDAETLEFCRALAFWEVFPGTRESHQHVRRISIEPGMKLIAASSGSQIAFWSLSGTQRDTWRVHSSLSMLGGHEVTAMDCKSGLLAVSTPDSLSVYNLSLEDDLPTWTRKWVIPAPAYSVVRFSPSLVYLAAVAKSGNIVRLYSTPSGRQIQAIKHPRPVKDFIWRFSSKSSRDDLVLFTITIDSTLRIFLPVLDTPHFLQLHATLDHYSLMPGAPDDHQKNSTSNIFWLHDDTLEGVFSAILESHASSSIEDTQLRRIKEMHDGGWDCFARVLNDGSVVVRAVANVDRRPPTLLRQFSLLHSPPSLLSSDPSHLHILRTHGAKNLITITSPPLRAYRMDPLTFFDGRKEGMRLLSQRPSVSETESRRIRQFIRTPDGRGLAVLRTDCVETWNLSSGKHILTKVGSWPSADLVVVLDGGHRVLLYSEASSSITLFPSQPALSLHAPPLSSLFSLPSSENHTTIIGITKDSLILRIRISNIDEGTPELTLLNSTTIPLDGELSLIIPVDPMAWSFSRPSDEAAKAHDVLQTRNGSGELAFWTYDEDKHDTWVCTGKVNTSGRQIRMARCSSAKKTALVGPGRSGEELTIWDSKESEFASGLEYNTVFRDESVSDLDWSSTPDSQSILAVGFSRHVLLLCQQRMTYFDEEPAWGVLGRIEIGHMLPHGISDSIWLSGGTLLIGAGHHILQYGHKHRRIRGTAAGQAGLFEEVARLNGPLPDYHPQMILQCLLWGKTELVKTIIINLDRDLQAAVVHAEEGRSFHWEGLPVENFWMAESAPTPSKVPATKSRPRYSMLFDGPVVVDAEEDDQAFSPKLVERVIQNLESVPLDNLSPNEKAHLTGLIQAFLEADEQRRALDDNGLRYLISLRSFYILNARAASPRAVTPSFASMKSVSQPVNLGRERLRFRDMIWAFHSESQEILLAASTTACGGKMVWNDAKAMGVFLWLNSVETMKSQLEIIARHQYMAGDARDPTACSLFYFALGKVRLVHGLWKQAAWHKEQNAMLKFLSNDFSIERWRTAALKNAYALLGKQRFEYAAAFFLLGGGLKDAVNICIKYLDDFQLAIALARILEQGDEKPILTDILSNVVVPLAFKKGNRWLASWAFWNMKRRDLAVRILVSPLQDVADTLSARITEIGDPNYDDPSLALFFAQLKAKTLQTAKGTSEISGRTEFNFVLQTARVFCRMGCHALAVDIVRSWSFDRPTSTVSASSSEQADIVAPLPGSPVFPRRPLPPSHFRRRSATIVIDMEVPSDPSTRAASPEPKNVQPASPSASEKKETDVEVPVRKAGGIGSLLKTAKQDVSVPEFDMNAFF</sequence>
<dbReference type="Pfam" id="PF12234">
    <property type="entry name" value="Rav1p_C"/>
    <property type="match status" value="1"/>
</dbReference>
<gene>
    <name evidence="3" type="ORF">SCHPADRAFT_871712</name>
</gene>
<dbReference type="GO" id="GO:0043291">
    <property type="term" value="C:RAVE complex"/>
    <property type="evidence" value="ECO:0007669"/>
    <property type="project" value="TreeGrafter"/>
</dbReference>
<evidence type="ECO:0000313" key="4">
    <source>
        <dbReference type="Proteomes" id="UP000053477"/>
    </source>
</evidence>
<evidence type="ECO:0000313" key="3">
    <source>
        <dbReference type="EMBL" id="KLO15044.1"/>
    </source>
</evidence>
<evidence type="ECO:0000256" key="1">
    <source>
        <dbReference type="SAM" id="MobiDB-lite"/>
    </source>
</evidence>
<feature type="compositionally biased region" description="Basic and acidic residues" evidence="1">
    <location>
        <begin position="1313"/>
        <end position="1323"/>
    </location>
</feature>
<dbReference type="Gene3D" id="2.130.10.10">
    <property type="entry name" value="YVTN repeat-like/Quinoprotein amine dehydrogenase"/>
    <property type="match status" value="1"/>
</dbReference>
<name>A0A0H2RTA0_9AGAM</name>
<dbReference type="OrthoDB" id="342131at2759"/>
<protein>
    <recommendedName>
        <fullName evidence="2">RAVE complex protein Rav1 C-terminal domain-containing protein</fullName>
    </recommendedName>
</protein>
<dbReference type="PANTHER" id="PTHR13950">
    <property type="entry name" value="RABCONNECTIN-RELATED"/>
    <property type="match status" value="1"/>
</dbReference>
<keyword evidence="4" id="KW-1185">Reference proteome</keyword>
<dbReference type="EMBL" id="KQ085935">
    <property type="protein sequence ID" value="KLO15044.1"/>
    <property type="molecule type" value="Genomic_DNA"/>
</dbReference>